<name>A0A6A5QM54_AMPQU</name>
<feature type="region of interest" description="Disordered" evidence="1">
    <location>
        <begin position="556"/>
        <end position="628"/>
    </location>
</feature>
<feature type="compositionally biased region" description="Basic and acidic residues" evidence="1">
    <location>
        <begin position="691"/>
        <end position="703"/>
    </location>
</feature>
<feature type="region of interest" description="Disordered" evidence="1">
    <location>
        <begin position="266"/>
        <end position="288"/>
    </location>
</feature>
<feature type="compositionally biased region" description="Basic and acidic residues" evidence="1">
    <location>
        <begin position="656"/>
        <end position="665"/>
    </location>
</feature>
<dbReference type="AlphaFoldDB" id="A0A6A5QM54"/>
<evidence type="ECO:0000256" key="1">
    <source>
        <dbReference type="SAM" id="MobiDB-lite"/>
    </source>
</evidence>
<dbReference type="EMBL" id="ML979135">
    <property type="protein sequence ID" value="KAF1916513.1"/>
    <property type="molecule type" value="Genomic_DNA"/>
</dbReference>
<dbReference type="Proteomes" id="UP000800096">
    <property type="component" value="Unassembled WGS sequence"/>
</dbReference>
<gene>
    <name evidence="2" type="ORF">BDU57DRAFT_529566</name>
</gene>
<feature type="region of interest" description="Disordered" evidence="1">
    <location>
        <begin position="69"/>
        <end position="249"/>
    </location>
</feature>
<feature type="region of interest" description="Disordered" evidence="1">
    <location>
        <begin position="646"/>
        <end position="703"/>
    </location>
</feature>
<accession>A0A6A5QM54</accession>
<feature type="compositionally biased region" description="Low complexity" evidence="1">
    <location>
        <begin position="97"/>
        <end position="114"/>
    </location>
</feature>
<sequence>MANNWKRTPSQDDAPREAPVTPSPSIQRTLRTRAQQLTNFAGTTMKSSGFEEIHQRSIDAAMAVVEARNLAGREQAQHANDPSERAALSSNTHHEQPWSAPSSSFPPYSLFSSPEHGVSRKDHSHRQRGASFAQQPGGAYSQGPSSSPGNVTDCFPSPTPKRGFAAPVSETAHSSSGFQPQGPREQLGSPFLGGNTGGRAARLTYSGGATPRGNFGLGDQSLSSRRTSDGSRRYNRSPWPSINRPGPFGVARQLITTPRLPTNISRGLEGGMNMPPATASSNLSRGYQGGMNMPPSMCGSVRPRTLFAGAPTPPASRRPNTASHRVLGPTQGPPAQVQPCLPPLNLEQRHFNDSGEARQYLIQPYWRPITQSYGVPQTEAERLPYVKKIHDALVDTSKVYDRMTWASDMQRFHPTHGVWATEPRCIEAIAHQVVEECVAIHNRGVTGLTLGRLPSLQQPDHSDRIFTFPERIHLFAMLVRHWKFAANQVMESSLTTQYLARIWTTLWDQPEFQFKWRSSSSGAQRRVFDVDPYEGMPAQPITEELRARYMLEAEGSEFQRQQRTVRHQRHLEDMRMQPSDVMKRPPAHLRSPATQAASQAAHKRPRLEGPSAVEQQPRAAGQESSGQASEFLPAGHLDVLDFPDIFNVDQPTQDGDAQRQRELDRLFQSSPVQLADDGASLGIDGAQYQGEQKDKPAGDQRDD</sequence>
<feature type="region of interest" description="Disordered" evidence="1">
    <location>
        <begin position="304"/>
        <end position="334"/>
    </location>
</feature>
<dbReference type="OrthoDB" id="3800736at2759"/>
<organism evidence="2 3">
    <name type="scientific">Ampelomyces quisqualis</name>
    <name type="common">Powdery mildew agent</name>
    <dbReference type="NCBI Taxonomy" id="50730"/>
    <lineage>
        <taxon>Eukaryota</taxon>
        <taxon>Fungi</taxon>
        <taxon>Dikarya</taxon>
        <taxon>Ascomycota</taxon>
        <taxon>Pezizomycotina</taxon>
        <taxon>Dothideomycetes</taxon>
        <taxon>Pleosporomycetidae</taxon>
        <taxon>Pleosporales</taxon>
        <taxon>Pleosporineae</taxon>
        <taxon>Phaeosphaeriaceae</taxon>
        <taxon>Ampelomyces</taxon>
    </lineage>
</organism>
<proteinExistence type="predicted"/>
<protein>
    <submittedName>
        <fullName evidence="2">Uncharacterized protein</fullName>
    </submittedName>
</protein>
<feature type="region of interest" description="Disordered" evidence="1">
    <location>
        <begin position="1"/>
        <end position="30"/>
    </location>
</feature>
<evidence type="ECO:0000313" key="3">
    <source>
        <dbReference type="Proteomes" id="UP000800096"/>
    </source>
</evidence>
<reference evidence="2" key="1">
    <citation type="journal article" date="2020" name="Stud. Mycol.">
        <title>101 Dothideomycetes genomes: a test case for predicting lifestyles and emergence of pathogens.</title>
        <authorList>
            <person name="Haridas S."/>
            <person name="Albert R."/>
            <person name="Binder M."/>
            <person name="Bloem J."/>
            <person name="Labutti K."/>
            <person name="Salamov A."/>
            <person name="Andreopoulos B."/>
            <person name="Baker S."/>
            <person name="Barry K."/>
            <person name="Bills G."/>
            <person name="Bluhm B."/>
            <person name="Cannon C."/>
            <person name="Castanera R."/>
            <person name="Culley D."/>
            <person name="Daum C."/>
            <person name="Ezra D."/>
            <person name="Gonzalez J."/>
            <person name="Henrissat B."/>
            <person name="Kuo A."/>
            <person name="Liang C."/>
            <person name="Lipzen A."/>
            <person name="Lutzoni F."/>
            <person name="Magnuson J."/>
            <person name="Mondo S."/>
            <person name="Nolan M."/>
            <person name="Ohm R."/>
            <person name="Pangilinan J."/>
            <person name="Park H.-J."/>
            <person name="Ramirez L."/>
            <person name="Alfaro M."/>
            <person name="Sun H."/>
            <person name="Tritt A."/>
            <person name="Yoshinaga Y."/>
            <person name="Zwiers L.-H."/>
            <person name="Turgeon B."/>
            <person name="Goodwin S."/>
            <person name="Spatafora J."/>
            <person name="Crous P."/>
            <person name="Grigoriev I."/>
        </authorList>
    </citation>
    <scope>NUCLEOTIDE SEQUENCE</scope>
    <source>
        <strain evidence="2">HMLAC05119</strain>
    </source>
</reference>
<evidence type="ECO:0000313" key="2">
    <source>
        <dbReference type="EMBL" id="KAF1916513.1"/>
    </source>
</evidence>
<keyword evidence="3" id="KW-1185">Reference proteome</keyword>